<dbReference type="SUPFAM" id="SSF50630">
    <property type="entry name" value="Acid proteases"/>
    <property type="match status" value="1"/>
</dbReference>
<dbReference type="AlphaFoldDB" id="A0A6M4MGQ8"/>
<dbReference type="EMBL" id="CP052766">
    <property type="protein sequence ID" value="QJR82384.1"/>
    <property type="molecule type" value="Genomic_DNA"/>
</dbReference>
<gene>
    <name evidence="2" type="ORF">CA267_017315</name>
</gene>
<evidence type="ECO:0000256" key="1">
    <source>
        <dbReference type="SAM" id="SignalP"/>
    </source>
</evidence>
<feature type="signal peptide" evidence="1">
    <location>
        <begin position="1"/>
        <end position="20"/>
    </location>
</feature>
<organism evidence="2 3">
    <name type="scientific">Alteromonas pelagimontana</name>
    <dbReference type="NCBI Taxonomy" id="1858656"/>
    <lineage>
        <taxon>Bacteria</taxon>
        <taxon>Pseudomonadati</taxon>
        <taxon>Pseudomonadota</taxon>
        <taxon>Gammaproteobacteria</taxon>
        <taxon>Alteromonadales</taxon>
        <taxon>Alteromonadaceae</taxon>
        <taxon>Alteromonas/Salinimonas group</taxon>
        <taxon>Alteromonas</taxon>
    </lineage>
</organism>
<dbReference type="InterPro" id="IPR021109">
    <property type="entry name" value="Peptidase_aspartic_dom_sf"/>
</dbReference>
<feature type="chain" id="PRO_5028831135" evidence="1">
    <location>
        <begin position="21"/>
        <end position="168"/>
    </location>
</feature>
<keyword evidence="1" id="KW-0732">Signal</keyword>
<evidence type="ECO:0000313" key="2">
    <source>
        <dbReference type="EMBL" id="QJR82384.1"/>
    </source>
</evidence>
<dbReference type="CDD" id="cd05483">
    <property type="entry name" value="retropepsin_like_bacteria"/>
    <property type="match status" value="1"/>
</dbReference>
<evidence type="ECO:0000313" key="3">
    <source>
        <dbReference type="Proteomes" id="UP000219285"/>
    </source>
</evidence>
<keyword evidence="2" id="KW-0378">Hydrolase</keyword>
<dbReference type="GO" id="GO:0006508">
    <property type="term" value="P:proteolysis"/>
    <property type="evidence" value="ECO:0007669"/>
    <property type="project" value="UniProtKB-KW"/>
</dbReference>
<dbReference type="Gene3D" id="2.40.70.10">
    <property type="entry name" value="Acid Proteases"/>
    <property type="match status" value="1"/>
</dbReference>
<dbReference type="OrthoDB" id="9179511at2"/>
<keyword evidence="2" id="KW-0645">Protease</keyword>
<name>A0A6M4MGQ8_9ALTE</name>
<dbReference type="KEGG" id="apel:CA267_017315"/>
<dbReference type="RefSeq" id="WP_075609626.1">
    <property type="nucleotide sequence ID" value="NZ_CP052766.1"/>
</dbReference>
<dbReference type="GO" id="GO:0008233">
    <property type="term" value="F:peptidase activity"/>
    <property type="evidence" value="ECO:0007669"/>
    <property type="project" value="UniProtKB-KW"/>
</dbReference>
<reference evidence="2 3" key="2">
    <citation type="submission" date="2020-04" db="EMBL/GenBank/DDBJ databases">
        <title>Complete genome sequence of Alteromonas pelagimontana 5.12T.</title>
        <authorList>
            <person name="Sinha R.K."/>
            <person name="Krishnan K.P."/>
            <person name="Kurian J.P."/>
        </authorList>
    </citation>
    <scope>NUCLEOTIDE SEQUENCE [LARGE SCALE GENOMIC DNA]</scope>
    <source>
        <strain evidence="2 3">5.12</strain>
    </source>
</reference>
<protein>
    <submittedName>
        <fullName evidence="2">Clan AA aspartic protease</fullName>
    </submittedName>
</protein>
<dbReference type="Proteomes" id="UP000219285">
    <property type="component" value="Chromosome"/>
</dbReference>
<dbReference type="InterPro" id="IPR034122">
    <property type="entry name" value="Retropepsin-like_bacterial"/>
</dbReference>
<dbReference type="Pfam" id="PF13650">
    <property type="entry name" value="Asp_protease_2"/>
    <property type="match status" value="1"/>
</dbReference>
<keyword evidence="3" id="KW-1185">Reference proteome</keyword>
<reference evidence="3" key="1">
    <citation type="submission" date="2014-12" db="EMBL/GenBank/DDBJ databases">
        <title>Complete genome sequence of a multi-drug resistant Klebsiella pneumoniae.</title>
        <authorList>
            <person name="Hua X."/>
            <person name="Chen Q."/>
            <person name="Li X."/>
            <person name="Feng Y."/>
            <person name="Ruan Z."/>
            <person name="Yu Y."/>
        </authorList>
    </citation>
    <scope>NUCLEOTIDE SEQUENCE [LARGE SCALE GENOMIC DNA]</scope>
    <source>
        <strain evidence="3">5.12</strain>
    </source>
</reference>
<accession>A0A6M4MGQ8</accession>
<proteinExistence type="predicted"/>
<sequence>MTKWCALLLMLIVVTPSVVGKDFDHELTLLASSGGTLYVEASFGSSLTTNFMVDTGSGMVTVNKETFQRLNKLGDAVPAGVSAARLANGKIQKVRLYRVSHFQLGESCDFNDVEVAVIDKGNNILGMSVLSRIAPFAMHMNPPRLAVSNCIESALENEAETVASLPRS</sequence>